<gene>
    <name evidence="1" type="ORF">YC6258_04572</name>
</gene>
<dbReference type="Pfam" id="PF18982">
    <property type="entry name" value="JetA"/>
    <property type="match status" value="1"/>
</dbReference>
<keyword evidence="2" id="KW-1185">Reference proteome</keyword>
<sequence>MFFEQPRAQFFKPLTSKYREQVVECLRELYLRLYSASHADYGQALQRDNLIEIFQEALERAPVLADDSDESTGEQRFRNSREQAGWILNSLLEYGWLERQVDEATLQSTYAFSRFGRQFTEPFIASERSARTRHRNTRGTYNSLSAFLSNGEVYDLLDAFEYSERIIADFTDVITELDDRRRELVKDMETQMLVQKASDEFFDFMEKRFQPDLSIRLSADSVEKFRDRIEALIQKIRKKDRAFKTRTEQRLRELLPDQIVAGQSLLWSLLDGIEYRIRAASDVMVPQLRRALQSFTKRADIIIRQMSYLSSQQHNDLVSICKRLSELPAQEQGQALLHAGEIMAVPRLGYVDPQQVRLAAPRRRLVLAMDIDSSESFDVEARKDIYIQQLLDQAFFISDQTIRDYLYRNLLAGHKVDTRQLPVETARDLLSVSHAIEVGAASNLSTEFRFQVTPVENETHENEYFARQDVFEICLVTNNQE</sequence>
<protein>
    <recommendedName>
        <fullName evidence="3">Flagellar protein FliT</fullName>
    </recommendedName>
</protein>
<dbReference type="Proteomes" id="UP000032266">
    <property type="component" value="Chromosome"/>
</dbReference>
<evidence type="ECO:0008006" key="3">
    <source>
        <dbReference type="Google" id="ProtNLM"/>
    </source>
</evidence>
<dbReference type="OrthoDB" id="8881537at2"/>
<name>A0A0C5W1P9_9GAMM</name>
<organism evidence="1 2">
    <name type="scientific">Gynuella sunshinyii YC6258</name>
    <dbReference type="NCBI Taxonomy" id="1445510"/>
    <lineage>
        <taxon>Bacteria</taxon>
        <taxon>Pseudomonadati</taxon>
        <taxon>Pseudomonadota</taxon>
        <taxon>Gammaproteobacteria</taxon>
        <taxon>Oceanospirillales</taxon>
        <taxon>Saccharospirillaceae</taxon>
        <taxon>Gynuella</taxon>
    </lineage>
</organism>
<evidence type="ECO:0000313" key="2">
    <source>
        <dbReference type="Proteomes" id="UP000032266"/>
    </source>
</evidence>
<proteinExistence type="predicted"/>
<reference evidence="1 2" key="1">
    <citation type="submission" date="2014-01" db="EMBL/GenBank/DDBJ databases">
        <title>Full genme sequencing of cellulolytic bacterium Gynuella sunshinyii YC6258T gen. nov., sp. nov.</title>
        <authorList>
            <person name="Khan H."/>
            <person name="Chung E.J."/>
            <person name="Chung Y.R."/>
        </authorList>
    </citation>
    <scope>NUCLEOTIDE SEQUENCE [LARGE SCALE GENOMIC DNA]</scope>
    <source>
        <strain evidence="1 2">YC6258</strain>
    </source>
</reference>
<dbReference type="EMBL" id="CP007142">
    <property type="protein sequence ID" value="AJQ96604.1"/>
    <property type="molecule type" value="Genomic_DNA"/>
</dbReference>
<dbReference type="KEGG" id="gsn:YC6258_04572"/>
<dbReference type="InterPro" id="IPR043773">
    <property type="entry name" value="JetA"/>
</dbReference>
<evidence type="ECO:0000313" key="1">
    <source>
        <dbReference type="EMBL" id="AJQ96604.1"/>
    </source>
</evidence>
<dbReference type="STRING" id="1445510.YC6258_04572"/>
<dbReference type="HOGENOM" id="CLU_045082_0_0_6"/>
<dbReference type="RefSeq" id="WP_044618586.1">
    <property type="nucleotide sequence ID" value="NZ_CP007142.1"/>
</dbReference>
<accession>A0A0C5W1P9</accession>
<dbReference type="AlphaFoldDB" id="A0A0C5W1P9"/>
<dbReference type="PATRIC" id="fig|1445510.3.peg.4536"/>